<dbReference type="GO" id="GO:0003677">
    <property type="term" value="F:DNA binding"/>
    <property type="evidence" value="ECO:0007669"/>
    <property type="project" value="TreeGrafter"/>
</dbReference>
<evidence type="ECO:0000256" key="2">
    <source>
        <dbReference type="ARBA" id="ARBA00022801"/>
    </source>
</evidence>
<dbReference type="Proteomes" id="UP000472277">
    <property type="component" value="Chromosome 14"/>
</dbReference>
<name>A0A673X2R2_SALTR</name>
<evidence type="ECO:0008006" key="5">
    <source>
        <dbReference type="Google" id="ProtNLM"/>
    </source>
</evidence>
<evidence type="ECO:0000313" key="3">
    <source>
        <dbReference type="Ensembl" id="ENSSTUP00000018444.1"/>
    </source>
</evidence>
<dbReference type="SUPFAM" id="SSF56219">
    <property type="entry name" value="DNase I-like"/>
    <property type="match status" value="1"/>
</dbReference>
<dbReference type="InParanoid" id="A0A673X2R2"/>
<dbReference type="InterPro" id="IPR036691">
    <property type="entry name" value="Endo/exonu/phosph_ase_sf"/>
</dbReference>
<accession>A0A673X2R2</accession>
<evidence type="ECO:0000256" key="1">
    <source>
        <dbReference type="ARBA" id="ARBA00022722"/>
    </source>
</evidence>
<dbReference type="Gene3D" id="3.60.10.10">
    <property type="entry name" value="Endonuclease/exonuclease/phosphatase"/>
    <property type="match status" value="1"/>
</dbReference>
<keyword evidence="1" id="KW-0540">Nuclease</keyword>
<reference evidence="3" key="2">
    <citation type="submission" date="2025-09" db="UniProtKB">
        <authorList>
            <consortium name="Ensembl"/>
        </authorList>
    </citation>
    <scope>IDENTIFICATION</scope>
</reference>
<dbReference type="GO" id="GO:0005634">
    <property type="term" value="C:nucleus"/>
    <property type="evidence" value="ECO:0007669"/>
    <property type="project" value="TreeGrafter"/>
</dbReference>
<dbReference type="PANTHER" id="PTHR11371:SF26">
    <property type="entry name" value="DEOXYRIBONUCLEASE"/>
    <property type="match status" value="1"/>
</dbReference>
<dbReference type="InterPro" id="IPR016202">
    <property type="entry name" value="DNase_I"/>
</dbReference>
<dbReference type="GO" id="GO:0006308">
    <property type="term" value="P:DNA catabolic process"/>
    <property type="evidence" value="ECO:0007669"/>
    <property type="project" value="InterPro"/>
</dbReference>
<evidence type="ECO:0000313" key="4">
    <source>
        <dbReference type="Proteomes" id="UP000472277"/>
    </source>
</evidence>
<dbReference type="PANTHER" id="PTHR11371">
    <property type="entry name" value="DEOXYRIBONUCLEASE"/>
    <property type="match status" value="1"/>
</dbReference>
<keyword evidence="4" id="KW-1185">Reference proteome</keyword>
<proteinExistence type="predicted"/>
<keyword evidence="2" id="KW-0378">Hydrolase</keyword>
<reference evidence="3" key="1">
    <citation type="submission" date="2025-08" db="UniProtKB">
        <authorList>
            <consortium name="Ensembl"/>
        </authorList>
    </citation>
    <scope>IDENTIFICATION</scope>
</reference>
<dbReference type="SMART" id="SM00476">
    <property type="entry name" value="DNaseIc"/>
    <property type="match status" value="1"/>
</dbReference>
<protein>
    <recommendedName>
        <fullName evidence="5">Endonuclease/exonuclease/phosphatase domain-containing protein</fullName>
    </recommendedName>
</protein>
<dbReference type="GO" id="GO:0004530">
    <property type="term" value="F:deoxyribonuclease I activity"/>
    <property type="evidence" value="ECO:0007669"/>
    <property type="project" value="TreeGrafter"/>
</dbReference>
<dbReference type="AlphaFoldDB" id="A0A673X2R2"/>
<sequence>MTSHLFLGFSALEDLVLNPVHTKPEDSVKELDELDVFLEVENKWKTDNFMILGDFNADRSYVSNKDMETSAVTHVHWLIKDDIPQQTQATRSLDRWLTDFIYEITSKAYGLSEDETLSHTWLLQPSILPTKPCTVTETKTLGLLLL</sequence>
<organism evidence="3 4">
    <name type="scientific">Salmo trutta</name>
    <name type="common">Brown trout</name>
    <dbReference type="NCBI Taxonomy" id="8032"/>
    <lineage>
        <taxon>Eukaryota</taxon>
        <taxon>Metazoa</taxon>
        <taxon>Chordata</taxon>
        <taxon>Craniata</taxon>
        <taxon>Vertebrata</taxon>
        <taxon>Euteleostomi</taxon>
        <taxon>Actinopterygii</taxon>
        <taxon>Neopterygii</taxon>
        <taxon>Teleostei</taxon>
        <taxon>Protacanthopterygii</taxon>
        <taxon>Salmoniformes</taxon>
        <taxon>Salmonidae</taxon>
        <taxon>Salmoninae</taxon>
        <taxon>Salmo</taxon>
    </lineage>
</organism>
<dbReference type="Ensembl" id="ENSSTUT00000019402.1">
    <property type="protein sequence ID" value="ENSSTUP00000018444.1"/>
    <property type="gene ID" value="ENSSTUG00000008271.1"/>
</dbReference>